<proteinExistence type="predicted"/>
<accession>X1AWY2</accession>
<feature type="non-terminal residue" evidence="1">
    <location>
        <position position="1"/>
    </location>
</feature>
<sequence length="322" mass="36613">LINMRVKEVISGGVFSQNLRAHGYDPIWGQRLWDAHFFPPTQGDIITAFRRKIPVTIPEFDPETGVPTPRQVQELTLDDVHKLMQLVDLDPRYTSIFDVRLYNDPTIRQARYMFESGALVEDEVKEILRRSGLAPQYIDPMTEYLVEFTEREYRRRYLTALQTGVMSGVYSAEDLTSAVTEAGFPSGVAEWMLKTAEVRMKIAEAPRVSAKAKLLSISDLKKAYLKDFIDDATLKIHLDALGYEFTNIELLVRLLDDAKRLSGEGGRQVVLTSAQLLNAFRYDKITESDLRDRLMLKGLAMDEAQLIIDTKKMQWGVGGETT</sequence>
<dbReference type="AlphaFoldDB" id="X1AWY2"/>
<comment type="caution">
    <text evidence="1">The sequence shown here is derived from an EMBL/GenBank/DDBJ whole genome shotgun (WGS) entry which is preliminary data.</text>
</comment>
<gene>
    <name evidence="1" type="ORF">S01H4_22413</name>
</gene>
<evidence type="ECO:0000313" key="1">
    <source>
        <dbReference type="EMBL" id="GAG87275.1"/>
    </source>
</evidence>
<name>X1AWY2_9ZZZZ</name>
<reference evidence="1" key="1">
    <citation type="journal article" date="2014" name="Front. Microbiol.">
        <title>High frequency of phylogenetically diverse reductive dehalogenase-homologous genes in deep subseafloor sedimentary metagenomes.</title>
        <authorList>
            <person name="Kawai M."/>
            <person name="Futagami T."/>
            <person name="Toyoda A."/>
            <person name="Takaki Y."/>
            <person name="Nishi S."/>
            <person name="Hori S."/>
            <person name="Arai W."/>
            <person name="Tsubouchi T."/>
            <person name="Morono Y."/>
            <person name="Uchiyama I."/>
            <person name="Ito T."/>
            <person name="Fujiyama A."/>
            <person name="Inagaki F."/>
            <person name="Takami H."/>
        </authorList>
    </citation>
    <scope>NUCLEOTIDE SEQUENCE</scope>
    <source>
        <strain evidence="1">Expedition CK06-06</strain>
    </source>
</reference>
<protein>
    <submittedName>
        <fullName evidence="1">Uncharacterized protein</fullName>
    </submittedName>
</protein>
<dbReference type="EMBL" id="BART01010271">
    <property type="protein sequence ID" value="GAG87275.1"/>
    <property type="molecule type" value="Genomic_DNA"/>
</dbReference>
<organism evidence="1">
    <name type="scientific">marine sediment metagenome</name>
    <dbReference type="NCBI Taxonomy" id="412755"/>
    <lineage>
        <taxon>unclassified sequences</taxon>
        <taxon>metagenomes</taxon>
        <taxon>ecological metagenomes</taxon>
    </lineage>
</organism>